<dbReference type="PANTHER" id="PTHR43157:SF31">
    <property type="entry name" value="PHOSPHATIDYLINOSITOL-GLYCAN BIOSYNTHESIS CLASS F PROTEIN"/>
    <property type="match status" value="1"/>
</dbReference>
<accession>A0A0J7ML57</accession>
<evidence type="ECO:0000256" key="1">
    <source>
        <dbReference type="ARBA" id="ARBA00023002"/>
    </source>
</evidence>
<evidence type="ECO:0000313" key="2">
    <source>
        <dbReference type="EMBL" id="KMQ81380.1"/>
    </source>
</evidence>
<protein>
    <submittedName>
        <fullName evidence="2">Short-chain dehydrogenase reductase</fullName>
    </submittedName>
</protein>
<dbReference type="PANTHER" id="PTHR43157">
    <property type="entry name" value="PHOSPHATIDYLINOSITOL-GLYCAN BIOSYNTHESIS CLASS F PROTEIN-RELATED"/>
    <property type="match status" value="1"/>
</dbReference>
<dbReference type="Proteomes" id="UP000036403">
    <property type="component" value="Unassembled WGS sequence"/>
</dbReference>
<comment type="caution">
    <text evidence="2">The sequence shown here is derived from an EMBL/GenBank/DDBJ whole genome shotgun (WGS) entry which is preliminary data.</text>
</comment>
<proteinExistence type="predicted"/>
<dbReference type="AlphaFoldDB" id="A0A0J7ML57"/>
<dbReference type="InterPro" id="IPR036291">
    <property type="entry name" value="NAD(P)-bd_dom_sf"/>
</dbReference>
<name>A0A0J7ML57_LASNI</name>
<gene>
    <name evidence="2" type="ORF">RF55_26512</name>
</gene>
<keyword evidence="1" id="KW-0560">Oxidoreductase</keyword>
<evidence type="ECO:0000313" key="3">
    <source>
        <dbReference type="Proteomes" id="UP000036403"/>
    </source>
</evidence>
<dbReference type="SUPFAM" id="SSF51735">
    <property type="entry name" value="NAD(P)-binding Rossmann-fold domains"/>
    <property type="match status" value="1"/>
</dbReference>
<dbReference type="PaxDb" id="67767-A0A0J7ML57"/>
<dbReference type="EMBL" id="LBMM01036080">
    <property type="protein sequence ID" value="KMQ81380.1"/>
    <property type="molecule type" value="Genomic_DNA"/>
</dbReference>
<dbReference type="Gene3D" id="3.40.50.720">
    <property type="entry name" value="NAD(P)-binding Rossmann-like Domain"/>
    <property type="match status" value="1"/>
</dbReference>
<organism evidence="2 3">
    <name type="scientific">Lasius niger</name>
    <name type="common">Black garden ant</name>
    <dbReference type="NCBI Taxonomy" id="67767"/>
    <lineage>
        <taxon>Eukaryota</taxon>
        <taxon>Metazoa</taxon>
        <taxon>Ecdysozoa</taxon>
        <taxon>Arthropoda</taxon>
        <taxon>Hexapoda</taxon>
        <taxon>Insecta</taxon>
        <taxon>Pterygota</taxon>
        <taxon>Neoptera</taxon>
        <taxon>Endopterygota</taxon>
        <taxon>Hymenoptera</taxon>
        <taxon>Apocrita</taxon>
        <taxon>Aculeata</taxon>
        <taxon>Formicoidea</taxon>
        <taxon>Formicidae</taxon>
        <taxon>Formicinae</taxon>
        <taxon>Lasius</taxon>
        <taxon>Lasius</taxon>
    </lineage>
</organism>
<feature type="non-terminal residue" evidence="2">
    <location>
        <position position="102"/>
    </location>
</feature>
<dbReference type="GO" id="GO:0016491">
    <property type="term" value="F:oxidoreductase activity"/>
    <property type="evidence" value="ECO:0007669"/>
    <property type="project" value="UniProtKB-KW"/>
</dbReference>
<keyword evidence="3" id="KW-1185">Reference proteome</keyword>
<sequence>MFFGGKTVSFAPEKDIPSLQGKVILVSGGNIGLGKQCILEYSRHSPRQIWLGARSLDKAKAAVDEIQNQVGDAPIKLLQMDLSSFESIKQAAKTLIAESDRL</sequence>
<reference evidence="2 3" key="1">
    <citation type="submission" date="2015-04" db="EMBL/GenBank/DDBJ databases">
        <title>Lasius niger genome sequencing.</title>
        <authorList>
            <person name="Konorov E.A."/>
            <person name="Nikitin M.A."/>
            <person name="Kirill M.V."/>
            <person name="Chang P."/>
        </authorList>
    </citation>
    <scope>NUCLEOTIDE SEQUENCE [LARGE SCALE GENOMIC DNA]</scope>
    <source>
        <tissue evidence="2">Whole</tissue>
    </source>
</reference>
<dbReference type="OrthoDB" id="191139at2759"/>
<dbReference type="Pfam" id="PF00106">
    <property type="entry name" value="adh_short"/>
    <property type="match status" value="1"/>
</dbReference>
<dbReference type="InterPro" id="IPR002347">
    <property type="entry name" value="SDR_fam"/>
</dbReference>
<dbReference type="STRING" id="67767.A0A0J7ML57"/>